<dbReference type="AlphaFoldDB" id="A0AAV9H939"/>
<feature type="compositionally biased region" description="Low complexity" evidence="1">
    <location>
        <begin position="54"/>
        <end position="66"/>
    </location>
</feature>
<proteinExistence type="predicted"/>
<protein>
    <submittedName>
        <fullName evidence="2">Uncharacterized protein</fullName>
    </submittedName>
</protein>
<name>A0AAV9H939_9PEZI</name>
<gene>
    <name evidence="2" type="ORF">QBC42DRAFT_61504</name>
</gene>
<comment type="caution">
    <text evidence="2">The sequence shown here is derived from an EMBL/GenBank/DDBJ whole genome shotgun (WGS) entry which is preliminary data.</text>
</comment>
<evidence type="ECO:0000313" key="2">
    <source>
        <dbReference type="EMBL" id="KAK4456421.1"/>
    </source>
</evidence>
<organism evidence="2 3">
    <name type="scientific">Cladorrhinum samala</name>
    <dbReference type="NCBI Taxonomy" id="585594"/>
    <lineage>
        <taxon>Eukaryota</taxon>
        <taxon>Fungi</taxon>
        <taxon>Dikarya</taxon>
        <taxon>Ascomycota</taxon>
        <taxon>Pezizomycotina</taxon>
        <taxon>Sordariomycetes</taxon>
        <taxon>Sordariomycetidae</taxon>
        <taxon>Sordariales</taxon>
        <taxon>Podosporaceae</taxon>
        <taxon>Cladorrhinum</taxon>
    </lineage>
</organism>
<evidence type="ECO:0000313" key="3">
    <source>
        <dbReference type="Proteomes" id="UP001321749"/>
    </source>
</evidence>
<accession>A0AAV9H939</accession>
<dbReference type="EMBL" id="MU865226">
    <property type="protein sequence ID" value="KAK4456421.1"/>
    <property type="molecule type" value="Genomic_DNA"/>
</dbReference>
<feature type="compositionally biased region" description="Polar residues" evidence="1">
    <location>
        <begin position="67"/>
        <end position="76"/>
    </location>
</feature>
<evidence type="ECO:0000256" key="1">
    <source>
        <dbReference type="SAM" id="MobiDB-lite"/>
    </source>
</evidence>
<dbReference type="Proteomes" id="UP001321749">
    <property type="component" value="Unassembled WGS sequence"/>
</dbReference>
<sequence length="258" mass="28301">MDNSPFPPASAQKLQPVDWQLVYGHGEPLLIGQWPTNTSYQGIRSVPFDCSTTTTTTTTTNTTSSSFPSHQHSGCTPPQIPGAPANSTTPIIHIPKCRLTFRSAPYAPFRKDHHRPRDPTARVEIEEVALHRDLIQGFLSHISPPASEDGSVTARLSNAAHYDDEDEWVYSRCTLSEFTEMDRDHATFLSNNGMLCCWASVVLTPWEEACTGKTSWDLGFMVHRVGMCTEQVEHSLGGMDYGGDGEGGVGECHGGCVY</sequence>
<reference evidence="2" key="1">
    <citation type="journal article" date="2023" name="Mol. Phylogenet. Evol.">
        <title>Genome-scale phylogeny and comparative genomics of the fungal order Sordariales.</title>
        <authorList>
            <person name="Hensen N."/>
            <person name="Bonometti L."/>
            <person name="Westerberg I."/>
            <person name="Brannstrom I.O."/>
            <person name="Guillou S."/>
            <person name="Cros-Aarteil S."/>
            <person name="Calhoun S."/>
            <person name="Haridas S."/>
            <person name="Kuo A."/>
            <person name="Mondo S."/>
            <person name="Pangilinan J."/>
            <person name="Riley R."/>
            <person name="LaButti K."/>
            <person name="Andreopoulos B."/>
            <person name="Lipzen A."/>
            <person name="Chen C."/>
            <person name="Yan M."/>
            <person name="Daum C."/>
            <person name="Ng V."/>
            <person name="Clum A."/>
            <person name="Steindorff A."/>
            <person name="Ohm R.A."/>
            <person name="Martin F."/>
            <person name="Silar P."/>
            <person name="Natvig D.O."/>
            <person name="Lalanne C."/>
            <person name="Gautier V."/>
            <person name="Ament-Velasquez S.L."/>
            <person name="Kruys A."/>
            <person name="Hutchinson M.I."/>
            <person name="Powell A.J."/>
            <person name="Barry K."/>
            <person name="Miller A.N."/>
            <person name="Grigoriev I.V."/>
            <person name="Debuchy R."/>
            <person name="Gladieux P."/>
            <person name="Hiltunen Thoren M."/>
            <person name="Johannesson H."/>
        </authorList>
    </citation>
    <scope>NUCLEOTIDE SEQUENCE</scope>
    <source>
        <strain evidence="2">PSN324</strain>
    </source>
</reference>
<reference evidence="2" key="2">
    <citation type="submission" date="2023-06" db="EMBL/GenBank/DDBJ databases">
        <authorList>
            <consortium name="Lawrence Berkeley National Laboratory"/>
            <person name="Mondo S.J."/>
            <person name="Hensen N."/>
            <person name="Bonometti L."/>
            <person name="Westerberg I."/>
            <person name="Brannstrom I.O."/>
            <person name="Guillou S."/>
            <person name="Cros-Aarteil S."/>
            <person name="Calhoun S."/>
            <person name="Haridas S."/>
            <person name="Kuo A."/>
            <person name="Pangilinan J."/>
            <person name="Riley R."/>
            <person name="Labutti K."/>
            <person name="Andreopoulos B."/>
            <person name="Lipzen A."/>
            <person name="Chen C."/>
            <person name="Yanf M."/>
            <person name="Daum C."/>
            <person name="Ng V."/>
            <person name="Clum A."/>
            <person name="Steindorff A."/>
            <person name="Ohm R."/>
            <person name="Martin F."/>
            <person name="Silar P."/>
            <person name="Natvig D."/>
            <person name="Lalanne C."/>
            <person name="Gautier V."/>
            <person name="Ament-Velasquez S.L."/>
            <person name="Kruys A."/>
            <person name="Hutchinson M.I."/>
            <person name="Powell A.J."/>
            <person name="Barry K."/>
            <person name="Miller A.N."/>
            <person name="Grigoriev I.V."/>
            <person name="Debuchy R."/>
            <person name="Gladieux P."/>
            <person name="Thoren M.H."/>
            <person name="Johannesson H."/>
        </authorList>
    </citation>
    <scope>NUCLEOTIDE SEQUENCE</scope>
    <source>
        <strain evidence="2">PSN324</strain>
    </source>
</reference>
<feature type="region of interest" description="Disordered" evidence="1">
    <location>
        <begin position="54"/>
        <end position="84"/>
    </location>
</feature>
<keyword evidence="3" id="KW-1185">Reference proteome</keyword>